<dbReference type="InterPro" id="IPR004127">
    <property type="entry name" value="Prefoldin_subunit_alpha"/>
</dbReference>
<comment type="subcellular location">
    <subcellularLocation>
        <location evidence="1">Nucleus</location>
    </subcellularLocation>
</comment>
<feature type="domain" description="DUF3835" evidence="6">
    <location>
        <begin position="575"/>
        <end position="587"/>
    </location>
</feature>
<feature type="compositionally biased region" description="Polar residues" evidence="5">
    <location>
        <begin position="300"/>
        <end position="310"/>
    </location>
</feature>
<keyword evidence="2" id="KW-0539">Nucleus</keyword>
<evidence type="ECO:0000313" key="8">
    <source>
        <dbReference type="Proteomes" id="UP001139887"/>
    </source>
</evidence>
<dbReference type="CDD" id="cd23159">
    <property type="entry name" value="Prefoldin_URI1"/>
    <property type="match status" value="1"/>
</dbReference>
<reference evidence="7" key="1">
    <citation type="submission" date="2022-07" db="EMBL/GenBank/DDBJ databases">
        <title>Phylogenomic reconstructions and comparative analyses of Kickxellomycotina fungi.</title>
        <authorList>
            <person name="Reynolds N.K."/>
            <person name="Stajich J.E."/>
            <person name="Barry K."/>
            <person name="Grigoriev I.V."/>
            <person name="Crous P."/>
            <person name="Smith M.E."/>
        </authorList>
    </citation>
    <scope>NUCLEOTIDE SEQUENCE</scope>
    <source>
        <strain evidence="7">NRRL 1566</strain>
    </source>
</reference>
<feature type="compositionally biased region" description="Basic and acidic residues" evidence="5">
    <location>
        <begin position="361"/>
        <end position="375"/>
    </location>
</feature>
<feature type="compositionally biased region" description="Polar residues" evidence="5">
    <location>
        <begin position="561"/>
        <end position="573"/>
    </location>
</feature>
<dbReference type="InterPro" id="IPR052255">
    <property type="entry name" value="RNA_pol_II_subunit5-mediator"/>
</dbReference>
<feature type="domain" description="DUF3835" evidence="6">
    <location>
        <begin position="459"/>
        <end position="494"/>
    </location>
</feature>
<dbReference type="PANTHER" id="PTHR15111">
    <property type="entry name" value="RNA POLYMERASE II SUBUNIT 5-MEDIATING PROTEIN NNX3"/>
    <property type="match status" value="1"/>
</dbReference>
<evidence type="ECO:0000256" key="5">
    <source>
        <dbReference type="SAM" id="MobiDB-lite"/>
    </source>
</evidence>
<dbReference type="Pfam" id="PF12927">
    <property type="entry name" value="DUF3835"/>
    <property type="match status" value="2"/>
</dbReference>
<evidence type="ECO:0000256" key="3">
    <source>
        <dbReference type="ARBA" id="ARBA00038295"/>
    </source>
</evidence>
<feature type="region of interest" description="Disordered" evidence="5">
    <location>
        <begin position="232"/>
        <end position="466"/>
    </location>
</feature>
<comment type="similarity">
    <text evidence="3">Belongs to the RNA polymerase II subunit 5-mediating protein family.</text>
</comment>
<dbReference type="Gene3D" id="1.10.287.370">
    <property type="match status" value="1"/>
</dbReference>
<dbReference type="InterPro" id="IPR009053">
    <property type="entry name" value="Prefoldin"/>
</dbReference>
<feature type="coiled-coil region" evidence="4">
    <location>
        <begin position="29"/>
        <end position="56"/>
    </location>
</feature>
<feature type="region of interest" description="Disordered" evidence="5">
    <location>
        <begin position="556"/>
        <end position="590"/>
    </location>
</feature>
<dbReference type="EMBL" id="JANBUW010000007">
    <property type="protein sequence ID" value="KAJ2851893.1"/>
    <property type="molecule type" value="Genomic_DNA"/>
</dbReference>
<dbReference type="InterPro" id="IPR024325">
    <property type="entry name" value="DUF3835"/>
</dbReference>
<dbReference type="AlphaFoldDB" id="A0A9W8II33"/>
<evidence type="ECO:0000256" key="4">
    <source>
        <dbReference type="SAM" id="Coils"/>
    </source>
</evidence>
<feature type="compositionally biased region" description="Polar residues" evidence="5">
    <location>
        <begin position="431"/>
        <end position="457"/>
    </location>
</feature>
<dbReference type="OrthoDB" id="21413at2759"/>
<dbReference type="Pfam" id="PF02996">
    <property type="entry name" value="Prefoldin"/>
    <property type="match status" value="1"/>
</dbReference>
<gene>
    <name evidence="7" type="ORF">IWW36_000666</name>
</gene>
<organism evidence="7 8">
    <name type="scientific">Coemansia brasiliensis</name>
    <dbReference type="NCBI Taxonomy" id="2650707"/>
    <lineage>
        <taxon>Eukaryota</taxon>
        <taxon>Fungi</taxon>
        <taxon>Fungi incertae sedis</taxon>
        <taxon>Zoopagomycota</taxon>
        <taxon>Kickxellomycotina</taxon>
        <taxon>Kickxellomycetes</taxon>
        <taxon>Kickxellales</taxon>
        <taxon>Kickxellaceae</taxon>
        <taxon>Coemansia</taxon>
    </lineage>
</organism>
<dbReference type="GO" id="GO:0000122">
    <property type="term" value="P:negative regulation of transcription by RNA polymerase II"/>
    <property type="evidence" value="ECO:0007669"/>
    <property type="project" value="TreeGrafter"/>
</dbReference>
<feature type="coiled-coil region" evidence="4">
    <location>
        <begin position="106"/>
        <end position="133"/>
    </location>
</feature>
<dbReference type="GO" id="GO:0003682">
    <property type="term" value="F:chromatin binding"/>
    <property type="evidence" value="ECO:0007669"/>
    <property type="project" value="TreeGrafter"/>
</dbReference>
<feature type="compositionally biased region" description="Polar residues" evidence="5">
    <location>
        <begin position="347"/>
        <end position="359"/>
    </location>
</feature>
<keyword evidence="8" id="KW-1185">Reference proteome</keyword>
<sequence length="590" mass="65792">MSKVQQVAGGSALTTDTYLKYLDQNQIALQTALDQYTEYKAEYHELQQTLQDLPKEIEHEAMVPVGPLAFFPGKLIHTNEILVLLGDNWFIEQSAFQAVEIAQRREALVDSKIVELKKKLEELKKRKSLFVGEAESQQVGREFGGNIFNEEGEPIIDIKEELAESQLPDFGDDEDIIEQPLGSSQKATLEQEKELEQKRQRLIDSLTNHEKVDISQLDPETRAILERLDQIGSDTEEPSDSESSMAEQGSDEGDAFSDEDRANAARDDDEDDYNADGHLRPPYRQQSDSDEDVVVRETPIETSGPRSSESVAPKGILKPSRPPTSLFKSRRNAQKEEPPRERKKSVSFDSKTVSYTVSKQELLKPSEQEDLDRVTDLFGNIGSITDTNDSETSHVQKPVGSRTNNPLNPAVTKPRFKPNAQALSGVRRQASDTSDTKQPPASQKSTVPETQPDSQPLRTKVVEREPTSHIIQDIDEELHAREIAQKYHRMRQARMAAGMMDGAASIAEQVLSTVPGVTLVDAPGRAKSEDNEEYERIELPNDPSDSQVCMQVPEVIPAGAQNINSSDTPSIQQPAKPKMSRFKAQRLGLN</sequence>
<dbReference type="GO" id="GO:0003714">
    <property type="term" value="F:transcription corepressor activity"/>
    <property type="evidence" value="ECO:0007669"/>
    <property type="project" value="TreeGrafter"/>
</dbReference>
<comment type="caution">
    <text evidence="7">The sequence shown here is derived from an EMBL/GenBank/DDBJ whole genome shotgun (WGS) entry which is preliminary data.</text>
</comment>
<proteinExistence type="inferred from homology"/>
<dbReference type="SUPFAM" id="SSF46579">
    <property type="entry name" value="Prefoldin"/>
    <property type="match status" value="1"/>
</dbReference>
<dbReference type="NCBIfam" id="TIGR00293">
    <property type="entry name" value="prefoldin subunit alpha"/>
    <property type="match status" value="1"/>
</dbReference>
<accession>A0A9W8II33</accession>
<evidence type="ECO:0000259" key="6">
    <source>
        <dbReference type="Pfam" id="PF12927"/>
    </source>
</evidence>
<dbReference type="GO" id="GO:0005634">
    <property type="term" value="C:nucleus"/>
    <property type="evidence" value="ECO:0007669"/>
    <property type="project" value="UniProtKB-SubCell"/>
</dbReference>
<evidence type="ECO:0000256" key="1">
    <source>
        <dbReference type="ARBA" id="ARBA00004123"/>
    </source>
</evidence>
<dbReference type="Proteomes" id="UP001139887">
    <property type="component" value="Unassembled WGS sequence"/>
</dbReference>
<feature type="region of interest" description="Disordered" evidence="5">
    <location>
        <begin position="170"/>
        <end position="195"/>
    </location>
</feature>
<dbReference type="PANTHER" id="PTHR15111:SF0">
    <property type="entry name" value="UNCONVENTIONAL PREFOLDIN RPB5 INTERACTOR 1"/>
    <property type="match status" value="1"/>
</dbReference>
<dbReference type="GO" id="GO:0019212">
    <property type="term" value="F:phosphatase inhibitor activity"/>
    <property type="evidence" value="ECO:0007669"/>
    <property type="project" value="TreeGrafter"/>
</dbReference>
<name>A0A9W8II33_9FUNG</name>
<evidence type="ECO:0000256" key="2">
    <source>
        <dbReference type="ARBA" id="ARBA00023242"/>
    </source>
</evidence>
<evidence type="ECO:0000313" key="7">
    <source>
        <dbReference type="EMBL" id="KAJ2851893.1"/>
    </source>
</evidence>
<keyword evidence="4" id="KW-0175">Coiled coil</keyword>
<feature type="compositionally biased region" description="Basic and acidic residues" evidence="5">
    <location>
        <begin position="333"/>
        <end position="346"/>
    </location>
</feature>
<protein>
    <recommendedName>
        <fullName evidence="6">DUF3835 domain-containing protein</fullName>
    </recommendedName>
</protein>